<name>G4Q2K5_ACIIR</name>
<dbReference type="EMBL" id="CP003058">
    <property type="protein sequence ID" value="AEQ22661.1"/>
    <property type="molecule type" value="Genomic_DNA"/>
</dbReference>
<dbReference type="AlphaFoldDB" id="G4Q2K5"/>
<dbReference type="InterPro" id="IPR052174">
    <property type="entry name" value="Flavoredoxin"/>
</dbReference>
<sequence>MRKNLGTKPFFYPLPVLIIGSYDEKGKPDLMNAAWGGLYEADKVILSLSQSHQTTENIKVKKAFTISFADKAHLVSADYVGLVSAKNEPKKVEKSGFHVVKSEFVDAPLVIDLPVALECTLIKVNEDGSLIGKIENVSIDESALDVEGNLDMTRFAPLSFEPFHRTYHVLGEKVGTAFKDGGELK</sequence>
<dbReference type="Pfam" id="PF01613">
    <property type="entry name" value="Flavin_Reduct"/>
    <property type="match status" value="1"/>
</dbReference>
<keyword evidence="6" id="KW-1185">Reference proteome</keyword>
<evidence type="ECO:0000256" key="3">
    <source>
        <dbReference type="ARBA" id="ARBA00038054"/>
    </source>
</evidence>
<dbReference type="InterPro" id="IPR002563">
    <property type="entry name" value="Flavin_Rdtase-like_dom"/>
</dbReference>
<reference evidence="5 6" key="1">
    <citation type="journal article" date="2011" name="J. Bacteriol.">
        <title>Complete genome sequence of Acidaminococcus intestini RYC-MR95, a Gram-negative bacterium from the phylum Firmicutes.</title>
        <authorList>
            <person name="D'Auria G."/>
            <person name="Galan J.C."/>
            <person name="Rodriguez-Alcayna M."/>
            <person name="Moya A."/>
            <person name="Baquero F."/>
            <person name="Latorre A."/>
        </authorList>
    </citation>
    <scope>NUCLEOTIDE SEQUENCE [LARGE SCALE GENOMIC DNA]</scope>
    <source>
        <strain evidence="5 6">RyC-MR95</strain>
    </source>
</reference>
<dbReference type="InParanoid" id="G4Q2K5"/>
<dbReference type="eggNOG" id="COG1853">
    <property type="taxonomic scope" value="Bacteria"/>
</dbReference>
<evidence type="ECO:0000259" key="4">
    <source>
        <dbReference type="Pfam" id="PF01613"/>
    </source>
</evidence>
<proteinExistence type="inferred from homology"/>
<dbReference type="GeneID" id="92878439"/>
<dbReference type="SUPFAM" id="SSF50475">
    <property type="entry name" value="FMN-binding split barrel"/>
    <property type="match status" value="1"/>
</dbReference>
<dbReference type="PATRIC" id="fig|568816.4.peg.1396"/>
<dbReference type="GO" id="GO:0010181">
    <property type="term" value="F:FMN binding"/>
    <property type="evidence" value="ECO:0007669"/>
    <property type="project" value="InterPro"/>
</dbReference>
<evidence type="ECO:0000256" key="2">
    <source>
        <dbReference type="ARBA" id="ARBA00022630"/>
    </source>
</evidence>
<dbReference type="Proteomes" id="UP000007093">
    <property type="component" value="Chromosome"/>
</dbReference>
<dbReference type="InterPro" id="IPR012349">
    <property type="entry name" value="Split_barrel_FMN-bd"/>
</dbReference>
<evidence type="ECO:0000313" key="5">
    <source>
        <dbReference type="EMBL" id="AEQ22661.1"/>
    </source>
</evidence>
<dbReference type="RefSeq" id="WP_009016145.1">
    <property type="nucleotide sequence ID" value="NC_016077.1"/>
</dbReference>
<keyword evidence="2" id="KW-0285">Flavoprotein</keyword>
<dbReference type="HOGENOM" id="CLU_059021_5_5_9"/>
<feature type="domain" description="Flavin reductase like" evidence="4">
    <location>
        <begin position="12"/>
        <end position="144"/>
    </location>
</feature>
<dbReference type="GO" id="GO:0016646">
    <property type="term" value="F:oxidoreductase activity, acting on the CH-NH group of donors, NAD or NADP as acceptor"/>
    <property type="evidence" value="ECO:0007669"/>
    <property type="project" value="UniProtKB-ARBA"/>
</dbReference>
<comment type="cofactor">
    <cofactor evidence="1">
        <name>FMN</name>
        <dbReference type="ChEBI" id="CHEBI:58210"/>
    </cofactor>
</comment>
<gene>
    <name evidence="5" type="ordered locus">Acin_1439</name>
</gene>
<dbReference type="PANTHER" id="PTHR43567">
    <property type="entry name" value="FLAVOREDOXIN-RELATED-RELATED"/>
    <property type="match status" value="1"/>
</dbReference>
<organism evidence="5 6">
    <name type="scientific">Acidaminococcus intestini (strain RyC-MR95)</name>
    <dbReference type="NCBI Taxonomy" id="568816"/>
    <lineage>
        <taxon>Bacteria</taxon>
        <taxon>Bacillati</taxon>
        <taxon>Bacillota</taxon>
        <taxon>Negativicutes</taxon>
        <taxon>Acidaminococcales</taxon>
        <taxon>Acidaminococcaceae</taxon>
        <taxon>Acidaminococcus</taxon>
    </lineage>
</organism>
<comment type="similarity">
    <text evidence="3">Belongs to the flavoredoxin family.</text>
</comment>
<dbReference type="KEGG" id="ain:Acin_1439"/>
<dbReference type="Gene3D" id="2.30.110.10">
    <property type="entry name" value="Electron Transport, Fmn-binding Protein, Chain A"/>
    <property type="match status" value="1"/>
</dbReference>
<accession>G4Q2K5</accession>
<protein>
    <recommendedName>
        <fullName evidence="4">Flavin reductase like domain-containing protein</fullName>
    </recommendedName>
</protein>
<dbReference type="STRING" id="568816.Acin_1439"/>
<evidence type="ECO:0000313" key="6">
    <source>
        <dbReference type="Proteomes" id="UP000007093"/>
    </source>
</evidence>
<evidence type="ECO:0000256" key="1">
    <source>
        <dbReference type="ARBA" id="ARBA00001917"/>
    </source>
</evidence>
<dbReference type="PANTHER" id="PTHR43567:SF1">
    <property type="entry name" value="FLAVOREDOXIN"/>
    <property type="match status" value="1"/>
</dbReference>